<comment type="caution">
    <text evidence="2">The sequence shown here is derived from an EMBL/GenBank/DDBJ whole genome shotgun (WGS) entry which is preliminary data.</text>
</comment>
<dbReference type="InterPro" id="IPR027417">
    <property type="entry name" value="P-loop_NTPase"/>
</dbReference>
<reference evidence="2 3" key="1">
    <citation type="submission" date="2021-04" db="EMBL/GenBank/DDBJ databases">
        <authorList>
            <person name="Ivanova A."/>
        </authorList>
    </citation>
    <scope>NUCLEOTIDE SEQUENCE [LARGE SCALE GENOMIC DNA]</scope>
    <source>
        <strain evidence="2 3">G18</strain>
    </source>
</reference>
<evidence type="ECO:0000256" key="1">
    <source>
        <dbReference type="SAM" id="MobiDB-lite"/>
    </source>
</evidence>
<feature type="region of interest" description="Disordered" evidence="1">
    <location>
        <begin position="385"/>
        <end position="453"/>
    </location>
</feature>
<dbReference type="EMBL" id="JAGKQQ010000001">
    <property type="protein sequence ID" value="MBP3958706.1"/>
    <property type="molecule type" value="Genomic_DNA"/>
</dbReference>
<dbReference type="Gene3D" id="3.40.50.300">
    <property type="entry name" value="P-loop containing nucleotide triphosphate hydrolases"/>
    <property type="match status" value="1"/>
</dbReference>
<evidence type="ECO:0000313" key="2">
    <source>
        <dbReference type="EMBL" id="MBP3958706.1"/>
    </source>
</evidence>
<feature type="compositionally biased region" description="Low complexity" evidence="1">
    <location>
        <begin position="392"/>
        <end position="406"/>
    </location>
</feature>
<dbReference type="Proteomes" id="UP000676565">
    <property type="component" value="Unassembled WGS sequence"/>
</dbReference>
<organism evidence="2 3">
    <name type="scientific">Gemmata palustris</name>
    <dbReference type="NCBI Taxonomy" id="2822762"/>
    <lineage>
        <taxon>Bacteria</taxon>
        <taxon>Pseudomonadati</taxon>
        <taxon>Planctomycetota</taxon>
        <taxon>Planctomycetia</taxon>
        <taxon>Gemmatales</taxon>
        <taxon>Gemmataceae</taxon>
        <taxon>Gemmata</taxon>
    </lineage>
</organism>
<name>A0ABS5BYA3_9BACT</name>
<dbReference type="SUPFAM" id="SSF52540">
    <property type="entry name" value="P-loop containing nucleoside triphosphate hydrolases"/>
    <property type="match status" value="1"/>
</dbReference>
<dbReference type="Pfam" id="PF13481">
    <property type="entry name" value="AAA_25"/>
    <property type="match status" value="1"/>
</dbReference>
<accession>A0ABS5BYA3</accession>
<sequence length="453" mass="49199">MVGPNPSTNGHAIGSTRDEPKLIVESLEGLRPKPLRWLVPGRIPAGLVGLLAGDGGHGKSMTTLELAAAVTTGRCAFGLKYPDPVKGKALLVSCEDDWERTIIPRLAALGADLTRVLRVKGVKLKSDGQTLDFHLGHYRELERLLKSDPEIKLVSIDPAGAYIGRSGINEHKDAELRTILDPLNGTANDTGATVLLVKHLNKSASVSAVQRVGGSVGYVNAVRFAYLIAPDPEDPDRKLMMPIKANVLPAGTHGLAFRMEAIEPDEAREMLTAVWPDLDPNETTELAKQMFRQRWEDGVTNDPNEVTGAVGKRNDKSRVEKCAEWLCGLLRARARPSKEIEAAAKKAGFTFDNLKEAKVKLKDQGLVSSNRSCFRGVWWSGFGDPDEWNSQPESSSAPFTPFTPQSPFSPPSPHTGKTRGIQSGESGERRETGERVEGGGRLFDNPPMPLLPD</sequence>
<protein>
    <submittedName>
        <fullName evidence="2">AAA family ATPase</fullName>
    </submittedName>
</protein>
<dbReference type="RefSeq" id="WP_210658937.1">
    <property type="nucleotide sequence ID" value="NZ_JAGKQQ010000001.1"/>
</dbReference>
<proteinExistence type="predicted"/>
<keyword evidence="3" id="KW-1185">Reference proteome</keyword>
<feature type="compositionally biased region" description="Basic and acidic residues" evidence="1">
    <location>
        <begin position="426"/>
        <end position="438"/>
    </location>
</feature>
<gene>
    <name evidence="2" type="ORF">J8F10_25960</name>
</gene>
<evidence type="ECO:0000313" key="3">
    <source>
        <dbReference type="Proteomes" id="UP000676565"/>
    </source>
</evidence>